<keyword evidence="1" id="KW-1133">Transmembrane helix</keyword>
<keyword evidence="4" id="KW-1185">Reference proteome</keyword>
<evidence type="ECO:0008006" key="5">
    <source>
        <dbReference type="Google" id="ProtNLM"/>
    </source>
</evidence>
<accession>A0A2G9QED9</accession>
<feature type="chain" id="PRO_5013789089" description="Secreted protein" evidence="2">
    <location>
        <begin position="23"/>
        <end position="100"/>
    </location>
</feature>
<gene>
    <name evidence="3" type="ORF">AB205_0079760</name>
</gene>
<organism evidence="3 4">
    <name type="scientific">Aquarana catesbeiana</name>
    <name type="common">American bullfrog</name>
    <name type="synonym">Rana catesbeiana</name>
    <dbReference type="NCBI Taxonomy" id="8400"/>
    <lineage>
        <taxon>Eukaryota</taxon>
        <taxon>Metazoa</taxon>
        <taxon>Chordata</taxon>
        <taxon>Craniata</taxon>
        <taxon>Vertebrata</taxon>
        <taxon>Euteleostomi</taxon>
        <taxon>Amphibia</taxon>
        <taxon>Batrachia</taxon>
        <taxon>Anura</taxon>
        <taxon>Neobatrachia</taxon>
        <taxon>Ranoidea</taxon>
        <taxon>Ranidae</taxon>
        <taxon>Aquarana</taxon>
    </lineage>
</organism>
<feature type="transmembrane region" description="Helical" evidence="1">
    <location>
        <begin position="66"/>
        <end position="84"/>
    </location>
</feature>
<reference evidence="4" key="1">
    <citation type="journal article" date="2017" name="Nat. Commun.">
        <title>The North American bullfrog draft genome provides insight into hormonal regulation of long noncoding RNA.</title>
        <authorList>
            <person name="Hammond S.A."/>
            <person name="Warren R.L."/>
            <person name="Vandervalk B.P."/>
            <person name="Kucuk E."/>
            <person name="Khan H."/>
            <person name="Gibb E.A."/>
            <person name="Pandoh P."/>
            <person name="Kirk H."/>
            <person name="Zhao Y."/>
            <person name="Jones M."/>
            <person name="Mungall A.J."/>
            <person name="Coope R."/>
            <person name="Pleasance S."/>
            <person name="Moore R.A."/>
            <person name="Holt R.A."/>
            <person name="Round J.M."/>
            <person name="Ohora S."/>
            <person name="Walle B.V."/>
            <person name="Veldhoen N."/>
            <person name="Helbing C.C."/>
            <person name="Birol I."/>
        </authorList>
    </citation>
    <scope>NUCLEOTIDE SEQUENCE [LARGE SCALE GENOMIC DNA]</scope>
</reference>
<proteinExistence type="predicted"/>
<sequence>MTLLSHATLVSAFLAMTQTILSTRVPSRIINPQLIDINAKVGQLMRVESLMLQKLMTQRAVDPRKIPVYTVLTLLSSLLQLILMRSLWMMKMRKASLCRL</sequence>
<keyword evidence="1" id="KW-0812">Transmembrane</keyword>
<evidence type="ECO:0000256" key="1">
    <source>
        <dbReference type="SAM" id="Phobius"/>
    </source>
</evidence>
<evidence type="ECO:0000256" key="2">
    <source>
        <dbReference type="SAM" id="SignalP"/>
    </source>
</evidence>
<dbReference type="Proteomes" id="UP000228934">
    <property type="component" value="Unassembled WGS sequence"/>
</dbReference>
<protein>
    <recommendedName>
        <fullName evidence="5">Secreted protein</fullName>
    </recommendedName>
</protein>
<dbReference type="AlphaFoldDB" id="A0A2G9QED9"/>
<keyword evidence="1" id="KW-0472">Membrane</keyword>
<evidence type="ECO:0000313" key="4">
    <source>
        <dbReference type="Proteomes" id="UP000228934"/>
    </source>
</evidence>
<keyword evidence="2" id="KW-0732">Signal</keyword>
<evidence type="ECO:0000313" key="3">
    <source>
        <dbReference type="EMBL" id="PIO13946.1"/>
    </source>
</evidence>
<dbReference type="EMBL" id="KZ019318">
    <property type="protein sequence ID" value="PIO13946.1"/>
    <property type="molecule type" value="Genomic_DNA"/>
</dbReference>
<feature type="signal peptide" evidence="2">
    <location>
        <begin position="1"/>
        <end position="22"/>
    </location>
</feature>
<name>A0A2G9QED9_AQUCT</name>